<proteinExistence type="predicted"/>
<protein>
    <submittedName>
        <fullName evidence="1">Uncharacterized protein</fullName>
    </submittedName>
</protein>
<evidence type="ECO:0000313" key="1">
    <source>
        <dbReference type="EMBL" id="CAN64360.1"/>
    </source>
</evidence>
<gene>
    <name evidence="1" type="ORF">VITISV_004844</name>
</gene>
<accession>A5C9H0</accession>
<dbReference type="AlphaFoldDB" id="A5C9H0"/>
<reference evidence="1" key="1">
    <citation type="journal article" date="2007" name="PLoS ONE">
        <title>The first genome sequence of an elite grapevine cultivar (Pinot noir Vitis vinifera L.): coping with a highly heterozygous genome.</title>
        <authorList>
            <person name="Velasco R."/>
            <person name="Zharkikh A."/>
            <person name="Troggio M."/>
            <person name="Cartwright D.A."/>
            <person name="Cestaro A."/>
            <person name="Pruss D."/>
            <person name="Pindo M."/>
            <person name="FitzGerald L.M."/>
            <person name="Vezzulli S."/>
            <person name="Reid J."/>
            <person name="Malacarne G."/>
            <person name="Iliev D."/>
            <person name="Coppola G."/>
            <person name="Wardell B."/>
            <person name="Micheletti D."/>
            <person name="Macalma T."/>
            <person name="Facci M."/>
            <person name="Mitchell J.T."/>
            <person name="Perazzolli M."/>
            <person name="Eldredge G."/>
            <person name="Gatto P."/>
            <person name="Oyzerski R."/>
            <person name="Moretto M."/>
            <person name="Gutin N."/>
            <person name="Stefanini M."/>
            <person name="Chen Y."/>
            <person name="Segala C."/>
            <person name="Davenport C."/>
            <person name="Dematte L."/>
            <person name="Mraz A."/>
            <person name="Battilana J."/>
            <person name="Stormo K."/>
            <person name="Costa F."/>
            <person name="Tao Q."/>
            <person name="Si-Ammour A."/>
            <person name="Harkins T."/>
            <person name="Lackey A."/>
            <person name="Perbost C."/>
            <person name="Taillon B."/>
            <person name="Stella A."/>
            <person name="Solovyev V."/>
            <person name="Fawcett J.A."/>
            <person name="Sterck L."/>
            <person name="Vandepoele K."/>
            <person name="Grando S.M."/>
            <person name="Toppo S."/>
            <person name="Moser C."/>
            <person name="Lanchbury J."/>
            <person name="Bogden R."/>
            <person name="Skolnick M."/>
            <person name="Sgaramella V."/>
            <person name="Bhatnagar S.K."/>
            <person name="Fontana P."/>
            <person name="Gutin A."/>
            <person name="Van de Peer Y."/>
            <person name="Salamini F."/>
            <person name="Viola R."/>
        </authorList>
    </citation>
    <scope>NUCLEOTIDE SEQUENCE</scope>
</reference>
<organism evidence="1">
    <name type="scientific">Vitis vinifera</name>
    <name type="common">Grape</name>
    <dbReference type="NCBI Taxonomy" id="29760"/>
    <lineage>
        <taxon>Eukaryota</taxon>
        <taxon>Viridiplantae</taxon>
        <taxon>Streptophyta</taxon>
        <taxon>Embryophyta</taxon>
        <taxon>Tracheophyta</taxon>
        <taxon>Spermatophyta</taxon>
        <taxon>Magnoliopsida</taxon>
        <taxon>eudicotyledons</taxon>
        <taxon>Gunneridae</taxon>
        <taxon>Pentapetalae</taxon>
        <taxon>rosids</taxon>
        <taxon>Vitales</taxon>
        <taxon>Vitaceae</taxon>
        <taxon>Viteae</taxon>
        <taxon>Vitis</taxon>
    </lineage>
</organism>
<name>A5C9H0_VITVI</name>
<sequence length="64" mass="7713">MEELAVVSDTRFYSMEDCIDQYQTGFTSQFEHLDQRLGRIKERMDQQHEEMMTYLRLVFPPPPP</sequence>
<dbReference type="EMBL" id="AM486968">
    <property type="protein sequence ID" value="CAN64360.1"/>
    <property type="molecule type" value="Genomic_DNA"/>
</dbReference>